<comment type="caution">
    <text evidence="1">The sequence shown here is derived from an EMBL/GenBank/DDBJ whole genome shotgun (WGS) entry which is preliminary data.</text>
</comment>
<evidence type="ECO:0000313" key="1">
    <source>
        <dbReference type="EMBL" id="CAG9576919.1"/>
    </source>
</evidence>
<gene>
    <name evidence="1" type="ORF">DCHRY22_LOCUS12089</name>
</gene>
<keyword evidence="2" id="KW-1185">Reference proteome</keyword>
<evidence type="ECO:0000313" key="2">
    <source>
        <dbReference type="Proteomes" id="UP000789524"/>
    </source>
</evidence>
<dbReference type="EMBL" id="CAKASE010000075">
    <property type="protein sequence ID" value="CAG9576919.1"/>
    <property type="molecule type" value="Genomic_DNA"/>
</dbReference>
<protein>
    <submittedName>
        <fullName evidence="1">(African queen) hypothetical protein</fullName>
    </submittedName>
</protein>
<organism evidence="1 2">
    <name type="scientific">Danaus chrysippus</name>
    <name type="common">African queen</name>
    <dbReference type="NCBI Taxonomy" id="151541"/>
    <lineage>
        <taxon>Eukaryota</taxon>
        <taxon>Metazoa</taxon>
        <taxon>Ecdysozoa</taxon>
        <taxon>Arthropoda</taxon>
        <taxon>Hexapoda</taxon>
        <taxon>Insecta</taxon>
        <taxon>Pterygota</taxon>
        <taxon>Neoptera</taxon>
        <taxon>Endopterygota</taxon>
        <taxon>Lepidoptera</taxon>
        <taxon>Glossata</taxon>
        <taxon>Ditrysia</taxon>
        <taxon>Papilionoidea</taxon>
        <taxon>Nymphalidae</taxon>
        <taxon>Danainae</taxon>
        <taxon>Danaini</taxon>
        <taxon>Danaina</taxon>
        <taxon>Danaus</taxon>
        <taxon>Anosia</taxon>
    </lineage>
</organism>
<reference evidence="1" key="1">
    <citation type="submission" date="2021-09" db="EMBL/GenBank/DDBJ databases">
        <authorList>
            <person name="Martin H S."/>
        </authorList>
    </citation>
    <scope>NUCLEOTIDE SEQUENCE</scope>
</reference>
<name>A0A8J2VUY9_9NEOP</name>
<sequence>METTRETIREAVSLSVTRAQRVITANERSVGFVREGTRAIKSNVKPYSILKAASDWTIMMDTYEKQYKIPEDICASASRPDIFLYSRILKRVVMIELTVPFETNIPKDHAIKVNKYYELTNELTRNRFVVDLYAVEVGARGITAKSLYNRLKDLGLSRTHINSFLESTSKAALVGSFQIWLG</sequence>
<dbReference type="OrthoDB" id="7318829at2759"/>
<dbReference type="Proteomes" id="UP000789524">
    <property type="component" value="Unassembled WGS sequence"/>
</dbReference>
<accession>A0A8J2VUY9</accession>
<dbReference type="AlphaFoldDB" id="A0A8J2VUY9"/>
<proteinExistence type="predicted"/>